<evidence type="ECO:0000313" key="3">
    <source>
        <dbReference type="EMBL" id="KAF7185445.1"/>
    </source>
</evidence>
<dbReference type="Pfam" id="PF00300">
    <property type="entry name" value="His_Phos_1"/>
    <property type="match status" value="1"/>
</dbReference>
<dbReference type="Proteomes" id="UP000660729">
    <property type="component" value="Unassembled WGS sequence"/>
</dbReference>
<dbReference type="GO" id="GO:0045820">
    <property type="term" value="P:negative regulation of glycolytic process"/>
    <property type="evidence" value="ECO:0007669"/>
    <property type="project" value="TreeGrafter"/>
</dbReference>
<keyword evidence="4" id="KW-1185">Reference proteome</keyword>
<evidence type="ECO:0000256" key="1">
    <source>
        <dbReference type="ARBA" id="ARBA00022801"/>
    </source>
</evidence>
<dbReference type="CDD" id="cd07067">
    <property type="entry name" value="HP_PGM_like"/>
    <property type="match status" value="1"/>
</dbReference>
<dbReference type="GO" id="GO:0004331">
    <property type="term" value="F:fructose-2,6-bisphosphate 2-phosphatase activity"/>
    <property type="evidence" value="ECO:0007669"/>
    <property type="project" value="TreeGrafter"/>
</dbReference>
<feature type="binding site" evidence="2">
    <location>
        <begin position="19"/>
        <end position="26"/>
    </location>
    <ligand>
        <name>substrate</name>
    </ligand>
</feature>
<dbReference type="SUPFAM" id="SSF53254">
    <property type="entry name" value="Phosphoglycerate mutase-like"/>
    <property type="match status" value="1"/>
</dbReference>
<dbReference type="PANTHER" id="PTHR46517:SF1">
    <property type="entry name" value="FRUCTOSE-2,6-BISPHOSPHATASE TIGAR"/>
    <property type="match status" value="1"/>
</dbReference>
<comment type="caution">
    <text evidence="3">The sequence shown here is derived from an EMBL/GenBank/DDBJ whole genome shotgun (WGS) entry which is preliminary data.</text>
</comment>
<dbReference type="OrthoDB" id="354304at2759"/>
<gene>
    <name evidence="3" type="ORF">HII31_13218</name>
</gene>
<name>A0A8H6R563_9PEZI</name>
<accession>A0A8H6R563</accession>
<dbReference type="InterPro" id="IPR051695">
    <property type="entry name" value="Phosphoglycerate_Mutase"/>
</dbReference>
<dbReference type="EMBL" id="JABCIY010000329">
    <property type="protein sequence ID" value="KAF7185445.1"/>
    <property type="molecule type" value="Genomic_DNA"/>
</dbReference>
<feature type="binding site" evidence="2">
    <location>
        <position position="69"/>
    </location>
    <ligand>
        <name>substrate</name>
    </ligand>
</feature>
<keyword evidence="1" id="KW-0378">Hydrolase</keyword>
<dbReference type="InterPro" id="IPR013078">
    <property type="entry name" value="His_Pase_superF_clade-1"/>
</dbReference>
<evidence type="ECO:0000313" key="4">
    <source>
        <dbReference type="Proteomes" id="UP000660729"/>
    </source>
</evidence>
<dbReference type="Gene3D" id="3.40.50.1240">
    <property type="entry name" value="Phosphoglycerate mutase-like"/>
    <property type="match status" value="1"/>
</dbReference>
<evidence type="ECO:0000256" key="2">
    <source>
        <dbReference type="PIRSR" id="PIRSR613078-2"/>
    </source>
</evidence>
<dbReference type="InterPro" id="IPR029033">
    <property type="entry name" value="His_PPase_superfam"/>
</dbReference>
<sequence length="249" mass="28045">MASQTSSQSGAKLNLLFIRHGETQDNIDRILQGHRDTSLTPKGIEEAKVLAQNLKSDKIHIIYHSPLTRMLQTIEPILSSRPDLEHISDPDLRGQSLGTLEGESYDKLNMSSPRSAEEQFPDVGVELFDDFVKRLKKSLGNIIGIEALKLSSDQKERTVVIATHGVCITSLFRVLLNREPCDGFNGMLAEQGPEAYEVRWTDSDDVARVEVRGVETLPITNGELEWEKLEGVDPKRVWIERWGKREKAE</sequence>
<dbReference type="AlphaFoldDB" id="A0A8H6R563"/>
<dbReference type="SMART" id="SM00855">
    <property type="entry name" value="PGAM"/>
    <property type="match status" value="1"/>
</dbReference>
<protein>
    <submittedName>
        <fullName evidence="3">Broad-specificity phosphatase</fullName>
    </submittedName>
</protein>
<dbReference type="PANTHER" id="PTHR46517">
    <property type="entry name" value="FRUCTOSE-2,6-BISPHOSPHATASE TIGAR"/>
    <property type="match status" value="1"/>
</dbReference>
<organism evidence="3 4">
    <name type="scientific">Pseudocercospora fuligena</name>
    <dbReference type="NCBI Taxonomy" id="685502"/>
    <lineage>
        <taxon>Eukaryota</taxon>
        <taxon>Fungi</taxon>
        <taxon>Dikarya</taxon>
        <taxon>Ascomycota</taxon>
        <taxon>Pezizomycotina</taxon>
        <taxon>Dothideomycetes</taxon>
        <taxon>Dothideomycetidae</taxon>
        <taxon>Mycosphaerellales</taxon>
        <taxon>Mycosphaerellaceae</taxon>
        <taxon>Pseudocercospora</taxon>
    </lineage>
</organism>
<proteinExistence type="predicted"/>
<dbReference type="GO" id="GO:0005829">
    <property type="term" value="C:cytosol"/>
    <property type="evidence" value="ECO:0007669"/>
    <property type="project" value="TreeGrafter"/>
</dbReference>
<dbReference type="GO" id="GO:0043456">
    <property type="term" value="P:regulation of pentose-phosphate shunt"/>
    <property type="evidence" value="ECO:0007669"/>
    <property type="project" value="TreeGrafter"/>
</dbReference>
<reference evidence="3" key="1">
    <citation type="submission" date="2020-04" db="EMBL/GenBank/DDBJ databases">
        <title>Draft genome resource of the tomato pathogen Pseudocercospora fuligena.</title>
        <authorList>
            <person name="Zaccaron A."/>
        </authorList>
    </citation>
    <scope>NUCLEOTIDE SEQUENCE</scope>
    <source>
        <strain evidence="3">PF001</strain>
    </source>
</reference>